<evidence type="ECO:0000256" key="1">
    <source>
        <dbReference type="ARBA" id="ARBA00022448"/>
    </source>
</evidence>
<evidence type="ECO:0000313" key="8">
    <source>
        <dbReference type="EMBL" id="MBO2990770.1"/>
    </source>
</evidence>
<dbReference type="GO" id="GO:0055052">
    <property type="term" value="C:ATP-binding cassette (ABC) transporter complex, substrate-binding subunit-containing"/>
    <property type="evidence" value="ECO:0007669"/>
    <property type="project" value="TreeGrafter"/>
</dbReference>
<dbReference type="InterPro" id="IPR027417">
    <property type="entry name" value="P-loop_NTPase"/>
</dbReference>
<keyword evidence="5" id="KW-1278">Translocase</keyword>
<dbReference type="GO" id="GO:0016887">
    <property type="term" value="F:ATP hydrolysis activity"/>
    <property type="evidence" value="ECO:0007669"/>
    <property type="project" value="InterPro"/>
</dbReference>
<dbReference type="InterPro" id="IPR013611">
    <property type="entry name" value="Transp-assoc_OB_typ2"/>
</dbReference>
<evidence type="ECO:0000256" key="3">
    <source>
        <dbReference type="ARBA" id="ARBA00022741"/>
    </source>
</evidence>
<dbReference type="EMBL" id="JAGFBF010000005">
    <property type="protein sequence ID" value="MBO2990770.1"/>
    <property type="molecule type" value="Genomic_DNA"/>
</dbReference>
<dbReference type="Proteomes" id="UP000668403">
    <property type="component" value="Unassembled WGS sequence"/>
</dbReference>
<evidence type="ECO:0000259" key="7">
    <source>
        <dbReference type="PROSITE" id="PS50893"/>
    </source>
</evidence>
<dbReference type="Gene3D" id="2.40.50.100">
    <property type="match status" value="1"/>
</dbReference>
<accession>A0A939QEP9</accession>
<dbReference type="SUPFAM" id="SSF52540">
    <property type="entry name" value="P-loop containing nucleoside triphosphate hydrolases"/>
    <property type="match status" value="1"/>
</dbReference>
<keyword evidence="9" id="KW-1185">Reference proteome</keyword>
<dbReference type="Pfam" id="PF00005">
    <property type="entry name" value="ABC_tran"/>
    <property type="match status" value="1"/>
</dbReference>
<reference evidence="8" key="1">
    <citation type="submission" date="2021-03" db="EMBL/GenBank/DDBJ databases">
        <title>Leucobacter chromiisoli sp. nov., isolated from chromium-containing soil of chemical plant.</title>
        <authorList>
            <person name="Xu Z."/>
        </authorList>
    </citation>
    <scope>NUCLEOTIDE SEQUENCE</scope>
    <source>
        <strain evidence="8">K 70/01</strain>
    </source>
</reference>
<dbReference type="RefSeq" id="WP_208240035.1">
    <property type="nucleotide sequence ID" value="NZ_BAAAQU010000002.1"/>
</dbReference>
<dbReference type="GO" id="GO:0140359">
    <property type="term" value="F:ABC-type transporter activity"/>
    <property type="evidence" value="ECO:0007669"/>
    <property type="project" value="UniProtKB-ARBA"/>
</dbReference>
<sequence length="375" mass="40038">MPDITLTRLAKRYGSARDPLAVRDLNLTVADGEFMCVLGPSGCGKTTTLRMIAGLEHPTGGRIAVGDRVLDDVDAGVFVPAERRGMGLVFQSYALWPHLTVAQNVDFGLSLQRRGRRERGDRVQRVMRTLGIDALADRYPSELSGGQQQRVALARTLAVQPEVLLLDEPLSNLDSRLRLEMRAELKRLHDEFGTTIVFVTHDQWEAMTLATSIAVMNDGVLQQVGSPEEIYGRPANRFVAEFVGNPPINIVELAHPDSAPAGKDAGTGTADAARAAAAQCVADRDVSDAASIGFRPESVRVIDAGAESAPGALAMPATLTAVLPTGGSWILEFDADGRRVFGTTSVPLGAPVGARVRLGIDAADVHVFDRSGDRA</sequence>
<keyword evidence="6" id="KW-0472">Membrane</keyword>
<keyword evidence="1" id="KW-0813">Transport</keyword>
<dbReference type="PROSITE" id="PS50893">
    <property type="entry name" value="ABC_TRANSPORTER_2"/>
    <property type="match status" value="1"/>
</dbReference>
<dbReference type="FunFam" id="3.40.50.300:FF:000042">
    <property type="entry name" value="Maltose/maltodextrin ABC transporter, ATP-binding protein"/>
    <property type="match status" value="1"/>
</dbReference>
<evidence type="ECO:0000256" key="5">
    <source>
        <dbReference type="ARBA" id="ARBA00022967"/>
    </source>
</evidence>
<evidence type="ECO:0000313" key="9">
    <source>
        <dbReference type="Proteomes" id="UP000668403"/>
    </source>
</evidence>
<dbReference type="Gene3D" id="3.40.50.300">
    <property type="entry name" value="P-loop containing nucleotide triphosphate hydrolases"/>
    <property type="match status" value="1"/>
</dbReference>
<dbReference type="PROSITE" id="PS00211">
    <property type="entry name" value="ABC_TRANSPORTER_1"/>
    <property type="match status" value="1"/>
</dbReference>
<keyword evidence="3" id="KW-0547">Nucleotide-binding</keyword>
<keyword evidence="4 8" id="KW-0067">ATP-binding</keyword>
<evidence type="ECO:0000256" key="6">
    <source>
        <dbReference type="ARBA" id="ARBA00023136"/>
    </source>
</evidence>
<dbReference type="PANTHER" id="PTHR43875">
    <property type="entry name" value="MALTODEXTRIN IMPORT ATP-BINDING PROTEIN MSMX"/>
    <property type="match status" value="1"/>
</dbReference>
<dbReference type="GO" id="GO:0005524">
    <property type="term" value="F:ATP binding"/>
    <property type="evidence" value="ECO:0007669"/>
    <property type="project" value="UniProtKB-KW"/>
</dbReference>
<name>A0A939QEP9_9MICO</name>
<proteinExistence type="predicted"/>
<dbReference type="InterPro" id="IPR003439">
    <property type="entry name" value="ABC_transporter-like_ATP-bd"/>
</dbReference>
<dbReference type="Pfam" id="PF08402">
    <property type="entry name" value="TOBE_2"/>
    <property type="match status" value="1"/>
</dbReference>
<keyword evidence="2" id="KW-1003">Cell membrane</keyword>
<protein>
    <submittedName>
        <fullName evidence="8">ABC transporter ATP-binding protein</fullName>
    </submittedName>
</protein>
<dbReference type="SUPFAM" id="SSF50331">
    <property type="entry name" value="MOP-like"/>
    <property type="match status" value="1"/>
</dbReference>
<evidence type="ECO:0000256" key="2">
    <source>
        <dbReference type="ARBA" id="ARBA00022475"/>
    </source>
</evidence>
<evidence type="ECO:0000256" key="4">
    <source>
        <dbReference type="ARBA" id="ARBA00022840"/>
    </source>
</evidence>
<comment type="caution">
    <text evidence="8">The sequence shown here is derived from an EMBL/GenBank/DDBJ whole genome shotgun (WGS) entry which is preliminary data.</text>
</comment>
<dbReference type="InterPro" id="IPR047641">
    <property type="entry name" value="ABC_transpr_MalK/UgpC-like"/>
</dbReference>
<dbReference type="InterPro" id="IPR017871">
    <property type="entry name" value="ABC_transporter-like_CS"/>
</dbReference>
<dbReference type="SMART" id="SM00382">
    <property type="entry name" value="AAA"/>
    <property type="match status" value="1"/>
</dbReference>
<dbReference type="PANTHER" id="PTHR43875:SF15">
    <property type="entry name" value="TREHALOSE IMPORT ATP-BINDING PROTEIN SUGC"/>
    <property type="match status" value="1"/>
</dbReference>
<feature type="domain" description="ABC transporter" evidence="7">
    <location>
        <begin position="4"/>
        <end position="243"/>
    </location>
</feature>
<dbReference type="InterPro" id="IPR008995">
    <property type="entry name" value="Mo/tungstate-bd_C_term_dom"/>
</dbReference>
<gene>
    <name evidence="8" type="ORF">J4H85_12270</name>
</gene>
<dbReference type="AlphaFoldDB" id="A0A939QEP9"/>
<organism evidence="8 9">
    <name type="scientific">Leucobacter tardus</name>
    <dbReference type="NCBI Taxonomy" id="501483"/>
    <lineage>
        <taxon>Bacteria</taxon>
        <taxon>Bacillati</taxon>
        <taxon>Actinomycetota</taxon>
        <taxon>Actinomycetes</taxon>
        <taxon>Micrococcales</taxon>
        <taxon>Microbacteriaceae</taxon>
        <taxon>Leucobacter</taxon>
    </lineage>
</organism>
<dbReference type="InterPro" id="IPR003593">
    <property type="entry name" value="AAA+_ATPase"/>
</dbReference>